<dbReference type="STRING" id="373672.SAMN05421785_102278"/>
<dbReference type="OrthoDB" id="1488700at2"/>
<protein>
    <submittedName>
        <fullName evidence="1">Uncharacterized protein</fullName>
    </submittedName>
</protein>
<organism evidence="1 2">
    <name type="scientific">Chryseobacterium gambrini</name>
    <dbReference type="NCBI Taxonomy" id="373672"/>
    <lineage>
        <taxon>Bacteria</taxon>
        <taxon>Pseudomonadati</taxon>
        <taxon>Bacteroidota</taxon>
        <taxon>Flavobacteriia</taxon>
        <taxon>Flavobacteriales</taxon>
        <taxon>Weeksellaceae</taxon>
        <taxon>Chryseobacterium group</taxon>
        <taxon>Chryseobacterium</taxon>
    </lineage>
</organism>
<gene>
    <name evidence="1" type="ORF">SAMN05421785_102278</name>
</gene>
<accession>A0A1N7LJI3</accession>
<reference evidence="1 2" key="1">
    <citation type="submission" date="2017-01" db="EMBL/GenBank/DDBJ databases">
        <authorList>
            <person name="Mah S.A."/>
            <person name="Swanson W.J."/>
            <person name="Moy G.W."/>
            <person name="Vacquier V.D."/>
        </authorList>
    </citation>
    <scope>NUCLEOTIDE SEQUENCE [LARGE SCALE GENOMIC DNA]</scope>
    <source>
        <strain evidence="1 2">DSM 18014</strain>
    </source>
</reference>
<evidence type="ECO:0000313" key="2">
    <source>
        <dbReference type="Proteomes" id="UP000185781"/>
    </source>
</evidence>
<dbReference type="RefSeq" id="WP_076390745.1">
    <property type="nucleotide sequence ID" value="NZ_FTOV01000002.1"/>
</dbReference>
<sequence>MKKLFTAFFTAYVFTSVLHGQVGINTTSPDASLDIRAKNHSGSSPGAVTSGDGVLVPRVNALSVNGSVNGQLVYLIADAGGFFKGFHYWNGTAWTALDATNDAWTNDSAGTMIKIGTKSDGSARSSNTDFVATDAGRVGIGTNDPKVTVQIEGQAASSAVPDGFTPPRLTRAQLSAKDASYGNNQNGTLVFVTTLDGSAINKVSNVTSVGLYFYDAPTSRWYNIRNSSSGVVEGFKIITGTYTPTTPYVVQPDDYILILRYSTASTGGNASANVSTTSPYLNNAANLQLPDPTTCPGRVLHFINDSDKVGSSTAENVYTNYAMHSALTDTNSFSSRSALSNYEISTGQNNSQWKIISDGTRWISLQVVIV</sequence>
<proteinExistence type="predicted"/>
<dbReference type="Proteomes" id="UP000185781">
    <property type="component" value="Unassembled WGS sequence"/>
</dbReference>
<dbReference type="EMBL" id="FTOV01000002">
    <property type="protein sequence ID" value="SIS73944.1"/>
    <property type="molecule type" value="Genomic_DNA"/>
</dbReference>
<dbReference type="AlphaFoldDB" id="A0A1N7LJI3"/>
<evidence type="ECO:0000313" key="1">
    <source>
        <dbReference type="EMBL" id="SIS73944.1"/>
    </source>
</evidence>
<name>A0A1N7LJI3_9FLAO</name>